<dbReference type="Pfam" id="PF04397">
    <property type="entry name" value="LytTR"/>
    <property type="match status" value="1"/>
</dbReference>
<dbReference type="RefSeq" id="WP_229221117.1">
    <property type="nucleotide sequence ID" value="NZ_BMIA01000001.1"/>
</dbReference>
<accession>A0ABQ1YDL8</accession>
<evidence type="ECO:0000313" key="5">
    <source>
        <dbReference type="Proteomes" id="UP000600214"/>
    </source>
</evidence>
<keyword evidence="1" id="KW-0597">Phosphoprotein</keyword>
<organism evidence="4 5">
    <name type="scientific">Dyadobacter endophyticus</name>
    <dbReference type="NCBI Taxonomy" id="1749036"/>
    <lineage>
        <taxon>Bacteria</taxon>
        <taxon>Pseudomonadati</taxon>
        <taxon>Bacteroidota</taxon>
        <taxon>Cytophagia</taxon>
        <taxon>Cytophagales</taxon>
        <taxon>Spirosomataceae</taxon>
        <taxon>Dyadobacter</taxon>
    </lineage>
</organism>
<dbReference type="SUPFAM" id="SSF52172">
    <property type="entry name" value="CheY-like"/>
    <property type="match status" value="1"/>
</dbReference>
<evidence type="ECO:0000259" key="3">
    <source>
        <dbReference type="PROSITE" id="PS50930"/>
    </source>
</evidence>
<evidence type="ECO:0000259" key="2">
    <source>
        <dbReference type="PROSITE" id="PS50110"/>
    </source>
</evidence>
<dbReference type="Pfam" id="PF00072">
    <property type="entry name" value="Response_reg"/>
    <property type="match status" value="1"/>
</dbReference>
<dbReference type="SMART" id="SM00448">
    <property type="entry name" value="REC"/>
    <property type="match status" value="1"/>
</dbReference>
<sequence length="233" mass="26431">MKKDLAHIRCIFVDDEPIGLSVLLAHASRVPILNVLGSFFSGAEALAFIKNNPVDLIFLDIQMPDLSGLELARILSPSVHIVFTTAHPRYAVEEFDLAATDYLLKPIGLGRFLQTTDRITAQFSKVVNGLKPCDYIFVKTGYDWARIDLDLLLYIEADRNYLTFHTSGRKVLTRMKLAEIFEKLPREAFMQIHKSFVISISKIDKIERHQITLADRVLPLSATFRDDLLTRLG</sequence>
<dbReference type="SMART" id="SM00850">
    <property type="entry name" value="LytTR"/>
    <property type="match status" value="1"/>
</dbReference>
<reference evidence="5" key="1">
    <citation type="journal article" date="2019" name="Int. J. Syst. Evol. Microbiol.">
        <title>The Global Catalogue of Microorganisms (GCM) 10K type strain sequencing project: providing services to taxonomists for standard genome sequencing and annotation.</title>
        <authorList>
            <consortium name="The Broad Institute Genomics Platform"/>
            <consortium name="The Broad Institute Genome Sequencing Center for Infectious Disease"/>
            <person name="Wu L."/>
            <person name="Ma J."/>
        </authorList>
    </citation>
    <scope>NUCLEOTIDE SEQUENCE [LARGE SCALE GENOMIC DNA]</scope>
    <source>
        <strain evidence="5">CGMCC 1.15288</strain>
    </source>
</reference>
<evidence type="ECO:0000313" key="4">
    <source>
        <dbReference type="EMBL" id="GGH21508.1"/>
    </source>
</evidence>
<dbReference type="Proteomes" id="UP000600214">
    <property type="component" value="Unassembled WGS sequence"/>
</dbReference>
<feature type="domain" description="Response regulatory" evidence="2">
    <location>
        <begin position="9"/>
        <end position="120"/>
    </location>
</feature>
<gene>
    <name evidence="4" type="ORF">GCM10007423_02670</name>
</gene>
<dbReference type="InterPro" id="IPR011006">
    <property type="entry name" value="CheY-like_superfamily"/>
</dbReference>
<protein>
    <submittedName>
        <fullName evidence="4">DNA-binding response regulator</fullName>
    </submittedName>
</protein>
<dbReference type="InterPro" id="IPR046947">
    <property type="entry name" value="LytR-like"/>
</dbReference>
<dbReference type="GO" id="GO:0003677">
    <property type="term" value="F:DNA binding"/>
    <property type="evidence" value="ECO:0007669"/>
    <property type="project" value="UniProtKB-KW"/>
</dbReference>
<evidence type="ECO:0000256" key="1">
    <source>
        <dbReference type="PROSITE-ProRule" id="PRU00169"/>
    </source>
</evidence>
<dbReference type="Gene3D" id="2.40.50.1020">
    <property type="entry name" value="LytTr DNA-binding domain"/>
    <property type="match status" value="1"/>
</dbReference>
<dbReference type="InterPro" id="IPR007492">
    <property type="entry name" value="LytTR_DNA-bd_dom"/>
</dbReference>
<dbReference type="PROSITE" id="PS50110">
    <property type="entry name" value="RESPONSE_REGULATORY"/>
    <property type="match status" value="1"/>
</dbReference>
<dbReference type="PANTHER" id="PTHR37299:SF1">
    <property type="entry name" value="STAGE 0 SPORULATION PROTEIN A HOMOLOG"/>
    <property type="match status" value="1"/>
</dbReference>
<feature type="modified residue" description="4-aspartylphosphate" evidence="1">
    <location>
        <position position="60"/>
    </location>
</feature>
<dbReference type="PANTHER" id="PTHR37299">
    <property type="entry name" value="TRANSCRIPTIONAL REGULATOR-RELATED"/>
    <property type="match status" value="1"/>
</dbReference>
<name>A0ABQ1YDL8_9BACT</name>
<comment type="caution">
    <text evidence="4">The sequence shown here is derived from an EMBL/GenBank/DDBJ whole genome shotgun (WGS) entry which is preliminary data.</text>
</comment>
<keyword evidence="4" id="KW-0238">DNA-binding</keyword>
<dbReference type="InterPro" id="IPR001789">
    <property type="entry name" value="Sig_transdc_resp-reg_receiver"/>
</dbReference>
<feature type="domain" description="HTH LytTR-type" evidence="3">
    <location>
        <begin position="147"/>
        <end position="208"/>
    </location>
</feature>
<dbReference type="Gene3D" id="3.40.50.2300">
    <property type="match status" value="1"/>
</dbReference>
<dbReference type="EMBL" id="BMIA01000001">
    <property type="protein sequence ID" value="GGH21508.1"/>
    <property type="molecule type" value="Genomic_DNA"/>
</dbReference>
<keyword evidence="5" id="KW-1185">Reference proteome</keyword>
<proteinExistence type="predicted"/>
<dbReference type="PROSITE" id="PS50930">
    <property type="entry name" value="HTH_LYTTR"/>
    <property type="match status" value="1"/>
</dbReference>